<evidence type="ECO:0000256" key="1">
    <source>
        <dbReference type="SAM" id="MobiDB-lite"/>
    </source>
</evidence>
<keyword evidence="3" id="KW-1185">Reference proteome</keyword>
<dbReference type="AlphaFoldDB" id="A0A4Z2DZX8"/>
<evidence type="ECO:0000313" key="2">
    <source>
        <dbReference type="EMBL" id="TNN22029.1"/>
    </source>
</evidence>
<organism evidence="2 3">
    <name type="scientific">Liparis tanakae</name>
    <name type="common">Tanaka's snailfish</name>
    <dbReference type="NCBI Taxonomy" id="230148"/>
    <lineage>
        <taxon>Eukaryota</taxon>
        <taxon>Metazoa</taxon>
        <taxon>Chordata</taxon>
        <taxon>Craniata</taxon>
        <taxon>Vertebrata</taxon>
        <taxon>Euteleostomi</taxon>
        <taxon>Actinopterygii</taxon>
        <taxon>Neopterygii</taxon>
        <taxon>Teleostei</taxon>
        <taxon>Neoteleostei</taxon>
        <taxon>Acanthomorphata</taxon>
        <taxon>Eupercaria</taxon>
        <taxon>Perciformes</taxon>
        <taxon>Cottioidei</taxon>
        <taxon>Cottales</taxon>
        <taxon>Liparidae</taxon>
        <taxon>Liparis</taxon>
    </lineage>
</organism>
<reference evidence="2 3" key="1">
    <citation type="submission" date="2019-03" db="EMBL/GenBank/DDBJ databases">
        <title>First draft genome of Liparis tanakae, snailfish: a comprehensive survey of snailfish specific genes.</title>
        <authorList>
            <person name="Kim W."/>
            <person name="Song I."/>
            <person name="Jeong J.-H."/>
            <person name="Kim D."/>
            <person name="Kim S."/>
            <person name="Ryu S."/>
            <person name="Song J.Y."/>
            <person name="Lee S.K."/>
        </authorList>
    </citation>
    <scope>NUCLEOTIDE SEQUENCE [LARGE SCALE GENOMIC DNA]</scope>
    <source>
        <tissue evidence="2">Muscle</tissue>
    </source>
</reference>
<sequence>MFDRYFLPPCHLFSSPQSTDRNIICAQKDCTQRGKPGITVQALVLRLKNSSSELVWQTQAERKRSKRRGVTERCNGAPGGQEVSPAQRD</sequence>
<feature type="region of interest" description="Disordered" evidence="1">
    <location>
        <begin position="56"/>
        <end position="89"/>
    </location>
</feature>
<dbReference type="Proteomes" id="UP000314294">
    <property type="component" value="Unassembled WGS sequence"/>
</dbReference>
<gene>
    <name evidence="2" type="ORF">EYF80_067858</name>
</gene>
<accession>A0A4Z2DZX8</accession>
<evidence type="ECO:0000313" key="3">
    <source>
        <dbReference type="Proteomes" id="UP000314294"/>
    </source>
</evidence>
<proteinExistence type="predicted"/>
<protein>
    <submittedName>
        <fullName evidence="2">Uncharacterized protein</fullName>
    </submittedName>
</protein>
<name>A0A4Z2DZX8_9TELE</name>
<comment type="caution">
    <text evidence="2">The sequence shown here is derived from an EMBL/GenBank/DDBJ whole genome shotgun (WGS) entry which is preliminary data.</text>
</comment>
<dbReference type="EMBL" id="SRLO01024562">
    <property type="protein sequence ID" value="TNN22029.1"/>
    <property type="molecule type" value="Genomic_DNA"/>
</dbReference>